<keyword evidence="4" id="KW-1185">Reference proteome</keyword>
<dbReference type="SUPFAM" id="SSF47616">
    <property type="entry name" value="GST C-terminal domain-like"/>
    <property type="match status" value="1"/>
</dbReference>
<proteinExistence type="predicted"/>
<dbReference type="SFLD" id="SFLDG00358">
    <property type="entry name" value="Main_(cytGST)"/>
    <property type="match status" value="1"/>
</dbReference>
<dbReference type="SFLD" id="SFLDG01150">
    <property type="entry name" value="Main.1:_Beta-like"/>
    <property type="match status" value="1"/>
</dbReference>
<dbReference type="SUPFAM" id="SSF52833">
    <property type="entry name" value="Thioredoxin-like"/>
    <property type="match status" value="1"/>
</dbReference>
<evidence type="ECO:0000259" key="1">
    <source>
        <dbReference type="PROSITE" id="PS50404"/>
    </source>
</evidence>
<name>A0ABV6JUK7_9PROT</name>
<comment type="caution">
    <text evidence="3">The sequence shown here is derived from an EMBL/GenBank/DDBJ whole genome shotgun (WGS) entry which is preliminary data.</text>
</comment>
<dbReference type="Pfam" id="PF13409">
    <property type="entry name" value="GST_N_2"/>
    <property type="match status" value="1"/>
</dbReference>
<dbReference type="InterPro" id="IPR040079">
    <property type="entry name" value="Glutathione_S-Trfase"/>
</dbReference>
<feature type="domain" description="GST N-terminal" evidence="1">
    <location>
        <begin position="1"/>
        <end position="78"/>
    </location>
</feature>
<dbReference type="InterPro" id="IPR036249">
    <property type="entry name" value="Thioredoxin-like_sf"/>
</dbReference>
<evidence type="ECO:0000313" key="3">
    <source>
        <dbReference type="EMBL" id="MFC0409402.1"/>
    </source>
</evidence>
<protein>
    <submittedName>
        <fullName evidence="3">Glutathione S-transferase family protein</fullName>
    </submittedName>
</protein>
<dbReference type="Gene3D" id="3.40.30.10">
    <property type="entry name" value="Glutaredoxin"/>
    <property type="match status" value="1"/>
</dbReference>
<dbReference type="PANTHER" id="PTHR44051:SF8">
    <property type="entry name" value="GLUTATHIONE S-TRANSFERASE GSTA"/>
    <property type="match status" value="1"/>
</dbReference>
<accession>A0ABV6JUK7</accession>
<dbReference type="PROSITE" id="PS50404">
    <property type="entry name" value="GST_NTER"/>
    <property type="match status" value="1"/>
</dbReference>
<reference evidence="3 4" key="1">
    <citation type="submission" date="2024-09" db="EMBL/GenBank/DDBJ databases">
        <authorList>
            <person name="Sun Q."/>
            <person name="Mori K."/>
        </authorList>
    </citation>
    <scope>NUCLEOTIDE SEQUENCE [LARGE SCALE GENOMIC DNA]</scope>
    <source>
        <strain evidence="3 4">TBRC 5777</strain>
    </source>
</reference>
<dbReference type="PROSITE" id="PS50405">
    <property type="entry name" value="GST_CTER"/>
    <property type="match status" value="1"/>
</dbReference>
<dbReference type="SFLD" id="SFLDS00019">
    <property type="entry name" value="Glutathione_Transferase_(cytos"/>
    <property type="match status" value="1"/>
</dbReference>
<dbReference type="Proteomes" id="UP001589865">
    <property type="component" value="Unassembled WGS sequence"/>
</dbReference>
<evidence type="ECO:0000259" key="2">
    <source>
        <dbReference type="PROSITE" id="PS50405"/>
    </source>
</evidence>
<gene>
    <name evidence="3" type="ORF">ACFFGY_14190</name>
</gene>
<dbReference type="InterPro" id="IPR036282">
    <property type="entry name" value="Glutathione-S-Trfase_C_sf"/>
</dbReference>
<evidence type="ECO:0000313" key="4">
    <source>
        <dbReference type="Proteomes" id="UP001589865"/>
    </source>
</evidence>
<dbReference type="InterPro" id="IPR010987">
    <property type="entry name" value="Glutathione-S-Trfase_C-like"/>
</dbReference>
<dbReference type="Pfam" id="PF00043">
    <property type="entry name" value="GST_C"/>
    <property type="match status" value="1"/>
</dbReference>
<organism evidence="3 4">
    <name type="scientific">Roseomonas elaeocarpi</name>
    <dbReference type="NCBI Taxonomy" id="907779"/>
    <lineage>
        <taxon>Bacteria</taxon>
        <taxon>Pseudomonadati</taxon>
        <taxon>Pseudomonadota</taxon>
        <taxon>Alphaproteobacteria</taxon>
        <taxon>Acetobacterales</taxon>
        <taxon>Roseomonadaceae</taxon>
        <taxon>Roseomonas</taxon>
    </lineage>
</organism>
<dbReference type="EMBL" id="JBHLUN010000009">
    <property type="protein sequence ID" value="MFC0409402.1"/>
    <property type="molecule type" value="Genomic_DNA"/>
</dbReference>
<dbReference type="PANTHER" id="PTHR44051">
    <property type="entry name" value="GLUTATHIONE S-TRANSFERASE-RELATED"/>
    <property type="match status" value="1"/>
</dbReference>
<dbReference type="InterPro" id="IPR004046">
    <property type="entry name" value="GST_C"/>
</dbReference>
<feature type="domain" description="GST C-terminal" evidence="2">
    <location>
        <begin position="83"/>
        <end position="210"/>
    </location>
</feature>
<dbReference type="CDD" id="cd03188">
    <property type="entry name" value="GST_C_Beta"/>
    <property type="match status" value="1"/>
</dbReference>
<dbReference type="Gene3D" id="1.20.1050.10">
    <property type="match status" value="1"/>
</dbReference>
<dbReference type="CDD" id="cd03057">
    <property type="entry name" value="GST_N_Beta"/>
    <property type="match status" value="1"/>
</dbReference>
<sequence>MKLYRAQHTCAIGIHVVLEEIGAPYTTEELPVAALSEPAFRRINPKGKVPTVERDDGSVLTEYGAIATWLARQHPEAGLLPEDPEAEARMREAMDYAVGTLHAQGFGRIFMPAKFEPPDLVHKAGLGASSVKALGREMVEQGFAILDAGLAGREWVAGDRYSIGDSALFYCERWAPQVGIELPANLAAHFERMKARPAVRRVLEVWGEAP</sequence>
<dbReference type="RefSeq" id="WP_377045148.1">
    <property type="nucleotide sequence ID" value="NZ_JBHLUN010000009.1"/>
</dbReference>
<dbReference type="InterPro" id="IPR004045">
    <property type="entry name" value="Glutathione_S-Trfase_N"/>
</dbReference>